<evidence type="ECO:0000256" key="6">
    <source>
        <dbReference type="ARBA" id="ARBA00023235"/>
    </source>
</evidence>
<name>A0ABW3GC83_9NOCA</name>
<dbReference type="InterPro" id="IPR005844">
    <property type="entry name" value="A-D-PHexomutase_a/b/a-I"/>
</dbReference>
<evidence type="ECO:0000256" key="4">
    <source>
        <dbReference type="ARBA" id="ARBA00022723"/>
    </source>
</evidence>
<feature type="domain" description="Alpha-D-phosphohexomutase C-terminal" evidence="8">
    <location>
        <begin position="512"/>
        <end position="531"/>
    </location>
</feature>
<evidence type="ECO:0000256" key="1">
    <source>
        <dbReference type="ARBA" id="ARBA00001946"/>
    </source>
</evidence>
<comment type="caution">
    <text evidence="12">The sequence shown here is derived from an EMBL/GenBank/DDBJ whole genome shotgun (WGS) entry which is preliminary data.</text>
</comment>
<dbReference type="SUPFAM" id="SSF53738">
    <property type="entry name" value="Phosphoglucomutase, first 3 domains"/>
    <property type="match status" value="3"/>
</dbReference>
<keyword evidence="6 12" id="KW-0413">Isomerase</keyword>
<dbReference type="CDD" id="cd05799">
    <property type="entry name" value="PGM2"/>
    <property type="match status" value="1"/>
</dbReference>
<keyword evidence="13" id="KW-1185">Reference proteome</keyword>
<feature type="domain" description="Alpha-D-phosphohexomutase alpha/beta/alpha" evidence="9">
    <location>
        <begin position="44"/>
        <end position="183"/>
    </location>
</feature>
<dbReference type="Pfam" id="PF02879">
    <property type="entry name" value="PGM_PMM_II"/>
    <property type="match status" value="1"/>
</dbReference>
<evidence type="ECO:0000313" key="12">
    <source>
        <dbReference type="EMBL" id="MFD0927255.1"/>
    </source>
</evidence>
<evidence type="ECO:0000259" key="10">
    <source>
        <dbReference type="Pfam" id="PF02879"/>
    </source>
</evidence>
<dbReference type="InterPro" id="IPR005843">
    <property type="entry name" value="A-D-PHexomutase_C"/>
</dbReference>
<dbReference type="InterPro" id="IPR036900">
    <property type="entry name" value="A-D-PHexomutase_C_sf"/>
</dbReference>
<dbReference type="InterPro" id="IPR005845">
    <property type="entry name" value="A-D-PHexomutase_a/b/a-II"/>
</dbReference>
<dbReference type="Proteomes" id="UP001597068">
    <property type="component" value="Unassembled WGS sequence"/>
</dbReference>
<keyword evidence="4 7" id="KW-0479">Metal-binding</keyword>
<dbReference type="EC" id="5.4.2.-" evidence="12"/>
<protein>
    <submittedName>
        <fullName evidence="12">Phospho-sugar mutase</fullName>
        <ecNumber evidence="12">5.4.2.-</ecNumber>
    </submittedName>
</protein>
<dbReference type="PANTHER" id="PTHR45745:SF1">
    <property type="entry name" value="PHOSPHOGLUCOMUTASE 2B-RELATED"/>
    <property type="match status" value="1"/>
</dbReference>
<gene>
    <name evidence="12" type="ORF">ACFQ04_16065</name>
</gene>
<comment type="cofactor">
    <cofactor evidence="1">
        <name>Mg(2+)</name>
        <dbReference type="ChEBI" id="CHEBI:18420"/>
    </cofactor>
</comment>
<dbReference type="InterPro" id="IPR005841">
    <property type="entry name" value="Alpha-D-phosphohexomutase_SF"/>
</dbReference>
<feature type="domain" description="Alpha-D-phosphohexomutase alpha/beta/alpha" evidence="10">
    <location>
        <begin position="209"/>
        <end position="306"/>
    </location>
</feature>
<evidence type="ECO:0000256" key="2">
    <source>
        <dbReference type="ARBA" id="ARBA00010231"/>
    </source>
</evidence>
<dbReference type="EMBL" id="JBHTIL010000004">
    <property type="protein sequence ID" value="MFD0927255.1"/>
    <property type="molecule type" value="Genomic_DNA"/>
</dbReference>
<accession>A0ABW3GC83</accession>
<dbReference type="PRINTS" id="PR00509">
    <property type="entry name" value="PGMPMM"/>
</dbReference>
<dbReference type="Pfam" id="PF02880">
    <property type="entry name" value="PGM_PMM_III"/>
    <property type="match status" value="1"/>
</dbReference>
<evidence type="ECO:0000256" key="7">
    <source>
        <dbReference type="RuleBase" id="RU004326"/>
    </source>
</evidence>
<evidence type="ECO:0000256" key="3">
    <source>
        <dbReference type="ARBA" id="ARBA00022553"/>
    </source>
</evidence>
<keyword evidence="3" id="KW-0597">Phosphoprotein</keyword>
<dbReference type="InterPro" id="IPR016055">
    <property type="entry name" value="A-D-PHexomutase_a/b/a-I/II/III"/>
</dbReference>
<keyword evidence="5 7" id="KW-0460">Magnesium</keyword>
<dbReference type="Pfam" id="PF02878">
    <property type="entry name" value="PGM_PMM_I"/>
    <property type="match status" value="1"/>
</dbReference>
<feature type="domain" description="Alpha-D-phosphohexomutase alpha/beta/alpha" evidence="11">
    <location>
        <begin position="319"/>
        <end position="429"/>
    </location>
</feature>
<dbReference type="InterPro" id="IPR016066">
    <property type="entry name" value="A-D-PHexomutase_CS"/>
</dbReference>
<evidence type="ECO:0000256" key="5">
    <source>
        <dbReference type="ARBA" id="ARBA00022842"/>
    </source>
</evidence>
<dbReference type="PROSITE" id="PS00710">
    <property type="entry name" value="PGM_PMM"/>
    <property type="match status" value="1"/>
</dbReference>
<dbReference type="Pfam" id="PF00408">
    <property type="entry name" value="PGM_PMM_IV"/>
    <property type="match status" value="1"/>
</dbReference>
<dbReference type="Gene3D" id="3.30.310.50">
    <property type="entry name" value="Alpha-D-phosphohexomutase, C-terminal domain"/>
    <property type="match status" value="1"/>
</dbReference>
<evidence type="ECO:0000259" key="9">
    <source>
        <dbReference type="Pfam" id="PF02878"/>
    </source>
</evidence>
<evidence type="ECO:0000313" key="13">
    <source>
        <dbReference type="Proteomes" id="UP001597068"/>
    </source>
</evidence>
<dbReference type="PANTHER" id="PTHR45745">
    <property type="entry name" value="PHOSPHOMANNOMUTASE 45A"/>
    <property type="match status" value="1"/>
</dbReference>
<dbReference type="RefSeq" id="WP_253649079.1">
    <property type="nucleotide sequence ID" value="NZ_BAAAMO010000005.1"/>
</dbReference>
<dbReference type="Gene3D" id="3.40.120.10">
    <property type="entry name" value="Alpha-D-Glucose-1,6-Bisphosphate, subunit A, domain 3"/>
    <property type="match status" value="3"/>
</dbReference>
<evidence type="ECO:0000259" key="8">
    <source>
        <dbReference type="Pfam" id="PF00408"/>
    </source>
</evidence>
<dbReference type="InterPro" id="IPR005846">
    <property type="entry name" value="A-D-PHexomutase_a/b/a-III"/>
</dbReference>
<comment type="similarity">
    <text evidence="2 7">Belongs to the phosphohexose mutase family.</text>
</comment>
<reference evidence="13" key="1">
    <citation type="journal article" date="2019" name="Int. J. Syst. Evol. Microbiol.">
        <title>The Global Catalogue of Microorganisms (GCM) 10K type strain sequencing project: providing services to taxonomists for standard genome sequencing and annotation.</title>
        <authorList>
            <consortium name="The Broad Institute Genomics Platform"/>
            <consortium name="The Broad Institute Genome Sequencing Center for Infectious Disease"/>
            <person name="Wu L."/>
            <person name="Ma J."/>
        </authorList>
    </citation>
    <scope>NUCLEOTIDE SEQUENCE [LARGE SCALE GENOMIC DNA]</scope>
    <source>
        <strain evidence="13">CCUG 50873</strain>
    </source>
</reference>
<sequence length="565" mass="59195">MTGAETLADSVYAWLAADPDPAARAELVDLDDHALAERFAAPLRFGTAGLRGPVRAGPAGMNRLVVRRATRALAAWLRQHPGETETVVVGCDARHGSAEFAAEAVEVMRQWGFDVVALTGTVPTPVLAHTTRALHAAAGIMVTASHNPPADNGYKVYLGGDDLTRGAQLVPPADAAIEHLMTSDPHPAVAQRVSPVSDTDPRAAAAVEAYLARLVERFGTGPRPVRVALTAMHGVGGAIAVQALRTAGVTDIAVVAEQFDPDPDFPTVAFPNPEEPGAADMLLDLARAGGADVAIALDPDADRCAVGCLVDGRWRMLTGDETGALLADHLLTDRVDADRDPASTHGAAAVPLVASTIVSGSLVEKVCAHRGARFARTLTGFKWLVRAGGGLLYAYEEAIGHCVDPDAVRDKDGIATAVAVTDLVHRRLLAGSDLAGALDDLTDRHGVHLTGQVAHRTEDLSSITAAMTRLRTTPPETLLDHHATVDDFATRDDGLRTDAVSISAGDDDTRLRIIVRPSGTEPKVKAYLEVALAPDPDRAAARVRADALLDRLRSAARSLVAGTAP</sequence>
<evidence type="ECO:0000259" key="11">
    <source>
        <dbReference type="Pfam" id="PF02880"/>
    </source>
</evidence>
<dbReference type="GO" id="GO:0016853">
    <property type="term" value="F:isomerase activity"/>
    <property type="evidence" value="ECO:0007669"/>
    <property type="project" value="UniProtKB-KW"/>
</dbReference>
<dbReference type="SUPFAM" id="SSF55957">
    <property type="entry name" value="Phosphoglucomutase, C-terminal domain"/>
    <property type="match status" value="1"/>
</dbReference>
<proteinExistence type="inferred from homology"/>
<organism evidence="12 13">
    <name type="scientific">Williamsia deligens</name>
    <dbReference type="NCBI Taxonomy" id="321325"/>
    <lineage>
        <taxon>Bacteria</taxon>
        <taxon>Bacillati</taxon>
        <taxon>Actinomycetota</taxon>
        <taxon>Actinomycetes</taxon>
        <taxon>Mycobacteriales</taxon>
        <taxon>Nocardiaceae</taxon>
        <taxon>Williamsia</taxon>
    </lineage>
</organism>